<accession>A0AAV9UIJ8</accession>
<dbReference type="Proteomes" id="UP001373714">
    <property type="component" value="Unassembled WGS sequence"/>
</dbReference>
<feature type="compositionally biased region" description="Low complexity" evidence="1">
    <location>
        <begin position="388"/>
        <end position="401"/>
    </location>
</feature>
<keyword evidence="2" id="KW-0812">Transmembrane</keyword>
<sequence>MMSPTSPLHVAAQEARWQDLSSSHPIPDKNGEWVPEKGYQKHSNPLRKHLFVNSGASSVNIGRYIGQSQSRNCHKHKKLQRFTYSVIGVLSAIIILVGYFAFNRVRVPAELNTNSQIPIDEHIASKSQQALQQRATSDQTNIIIPAYFGPENTTSWGRVISQISKFNNVLGFTIIINPSNGPGTTTEVTRYATLIESLAKFNNVNILGYVHQTWGRRDITSDVDTWISYFPGKLDGFFLDEMPSVKSSSNLSAVSNNNAYIKKKAKSYFRNNRSPLIVQNPGTEADASFYSLSYNQDVTIVLENKDDYLSEWIKLDRASGTKDPSELGMILLSVVDNEMSSAVKTMLAYSRYIFATSFDEAQAYTSIPSNWGKFVSAAYKYGGAGSPTKVTSTRASSTKTATKNRSKGSKTLTTKRKFPTTAAHKKGSSSPS</sequence>
<feature type="transmembrane region" description="Helical" evidence="2">
    <location>
        <begin position="82"/>
        <end position="102"/>
    </location>
</feature>
<dbReference type="AlphaFoldDB" id="A0AAV9UIJ8"/>
<organism evidence="3 4">
    <name type="scientific">Orbilia blumenaviensis</name>
    <dbReference type="NCBI Taxonomy" id="1796055"/>
    <lineage>
        <taxon>Eukaryota</taxon>
        <taxon>Fungi</taxon>
        <taxon>Dikarya</taxon>
        <taxon>Ascomycota</taxon>
        <taxon>Pezizomycotina</taxon>
        <taxon>Orbiliomycetes</taxon>
        <taxon>Orbiliales</taxon>
        <taxon>Orbiliaceae</taxon>
        <taxon>Orbilia</taxon>
    </lineage>
</organism>
<feature type="region of interest" description="Disordered" evidence="1">
    <location>
        <begin position="18"/>
        <end position="40"/>
    </location>
</feature>
<feature type="compositionally biased region" description="Basic and acidic residues" evidence="1">
    <location>
        <begin position="26"/>
        <end position="39"/>
    </location>
</feature>
<evidence type="ECO:0000313" key="4">
    <source>
        <dbReference type="Proteomes" id="UP001373714"/>
    </source>
</evidence>
<evidence type="ECO:0008006" key="5">
    <source>
        <dbReference type="Google" id="ProtNLM"/>
    </source>
</evidence>
<keyword evidence="2" id="KW-1133">Transmembrane helix</keyword>
<proteinExistence type="predicted"/>
<feature type="region of interest" description="Disordered" evidence="1">
    <location>
        <begin position="385"/>
        <end position="432"/>
    </location>
</feature>
<dbReference type="PANTHER" id="PTHR35040:SF7">
    <property type="entry name" value="FIBRONECTIN TYPE-III DOMAIN-CONTAINING PROTEIN-RELATED"/>
    <property type="match status" value="1"/>
</dbReference>
<feature type="compositionally biased region" description="Basic residues" evidence="1">
    <location>
        <begin position="402"/>
        <end position="432"/>
    </location>
</feature>
<reference evidence="3 4" key="1">
    <citation type="submission" date="2019-10" db="EMBL/GenBank/DDBJ databases">
        <authorList>
            <person name="Palmer J.M."/>
        </authorList>
    </citation>
    <scope>NUCLEOTIDE SEQUENCE [LARGE SCALE GENOMIC DNA]</scope>
    <source>
        <strain evidence="3 4">TWF730</strain>
    </source>
</reference>
<evidence type="ECO:0000256" key="2">
    <source>
        <dbReference type="SAM" id="Phobius"/>
    </source>
</evidence>
<comment type="caution">
    <text evidence="3">The sequence shown here is derived from an EMBL/GenBank/DDBJ whole genome shotgun (WGS) entry which is preliminary data.</text>
</comment>
<evidence type="ECO:0000313" key="3">
    <source>
        <dbReference type="EMBL" id="KAK6342275.1"/>
    </source>
</evidence>
<name>A0AAV9UIJ8_9PEZI</name>
<protein>
    <recommendedName>
        <fullName evidence="5">Spherulin-4</fullName>
    </recommendedName>
</protein>
<dbReference type="InterPro" id="IPR021986">
    <property type="entry name" value="Spherulin4"/>
</dbReference>
<gene>
    <name evidence="3" type="ORF">TWF730_001751</name>
</gene>
<keyword evidence="4" id="KW-1185">Reference proteome</keyword>
<dbReference type="EMBL" id="JAVHNS010000010">
    <property type="protein sequence ID" value="KAK6342275.1"/>
    <property type="molecule type" value="Genomic_DNA"/>
</dbReference>
<dbReference type="PANTHER" id="PTHR35040">
    <property type="match status" value="1"/>
</dbReference>
<evidence type="ECO:0000256" key="1">
    <source>
        <dbReference type="SAM" id="MobiDB-lite"/>
    </source>
</evidence>
<keyword evidence="2" id="KW-0472">Membrane</keyword>
<dbReference type="Pfam" id="PF12138">
    <property type="entry name" value="Spherulin4"/>
    <property type="match status" value="1"/>
</dbReference>